<keyword evidence="3" id="KW-1185">Reference proteome</keyword>
<dbReference type="Proteomes" id="UP000006791">
    <property type="component" value="Chromosome 1"/>
</dbReference>
<feature type="region of interest" description="Disordered" evidence="1">
    <location>
        <begin position="80"/>
        <end position="101"/>
    </location>
</feature>
<dbReference type="EMBL" id="CP002514">
    <property type="protein sequence ID" value="AEP10872.1"/>
    <property type="molecule type" value="Genomic_DNA"/>
</dbReference>
<dbReference type="STRING" id="981222.Cabther_A0097"/>
<dbReference type="RefSeq" id="WP_014098610.1">
    <property type="nucleotide sequence ID" value="NC_016024.1"/>
</dbReference>
<feature type="compositionally biased region" description="Basic and acidic residues" evidence="1">
    <location>
        <begin position="80"/>
        <end position="98"/>
    </location>
</feature>
<sequence length="736" mass="81121">MAAEVRLPTLALPGLSPDSLGNYLASLGLLRVLSRNWTRTRIAWLNGVLRVVGGPPTLDELLNELVRIADSRDWTRYNKKDEKKKEWSDAQKEGREAKSGTPLALWQAKAPESQLQLFAAHAVPHARVSFNPLLGSGGNAGRRDFAAGWKKAVEALANATREKKKDALRSWLLGQPVTWMVEGLAAGSWFSGATKLYNSGQSPAREGQITPWAMVLACEGLAFFAGGASRRLGARSARAVGAFPFITRPIAASAENEAERLLGEVWTPLWSRPMSLAEVGMLFSRGRAELRGRGALTPASFATAIRKRGVDAGVSEFLRFTLRRTTSSNTFEPRLEARFLLGADARGDGKAVATALDCTTALIEQRGFPKDGKQGRGGAPTLEVLEIEQRGFPRDGKRFVGLRGPIEYALLGVASEPNRSEAGIALLDAVVRALDRIDRNRSFREAKVRWEPLPLEWLPSLFANEQPGVEARLALSLVSAFPPTLPFAAFRFGVQWTREQNGKYEYDWTTEPEQFEHSKVAPAHWVWGPGELARVLGSVLSRRLLEEAARDGTNTKRPQGRAPLPATTSQIRQWLTGEIDELLFATWLSRLALFNWRSIPEEVRTRIPKEGNKPRADGELALLGLFQPLIDWRSLIVRDLAPNDLLSKETGARTTEAARALVMLIRAGNIDAAVRLAGSRYAVAGAHLASFNVPFATHDPDRLAAALLFPLSTYDRTTLFTRWLRPRRQPKGEAHV</sequence>
<dbReference type="AlphaFoldDB" id="G2LFD9"/>
<dbReference type="HOGENOM" id="CLU_022114_0_0_0"/>
<accession>G2LFD9</accession>
<dbReference type="OrthoDB" id="441343at2"/>
<dbReference type="TCDB" id="1.C.73.3.2">
    <property type="family name" value="the pseudomonas exotoxin a (p-exoa) family"/>
</dbReference>
<evidence type="ECO:0000313" key="3">
    <source>
        <dbReference type="Proteomes" id="UP000006791"/>
    </source>
</evidence>
<name>G2LFD9_CHLTF</name>
<evidence type="ECO:0008006" key="4">
    <source>
        <dbReference type="Google" id="ProtNLM"/>
    </source>
</evidence>
<dbReference type="InterPro" id="IPR026483">
    <property type="entry name" value="Cas_Csx17"/>
</dbReference>
<evidence type="ECO:0000313" key="2">
    <source>
        <dbReference type="EMBL" id="AEP10872.1"/>
    </source>
</evidence>
<organism evidence="2 3">
    <name type="scientific">Chloracidobacterium thermophilum (strain B)</name>
    <dbReference type="NCBI Taxonomy" id="981222"/>
    <lineage>
        <taxon>Bacteria</taxon>
        <taxon>Pseudomonadati</taxon>
        <taxon>Acidobacteriota</taxon>
        <taxon>Terriglobia</taxon>
        <taxon>Terriglobales</taxon>
        <taxon>Acidobacteriaceae</taxon>
        <taxon>Chloracidobacterium</taxon>
    </lineage>
</organism>
<dbReference type="NCBIfam" id="TIGR04113">
    <property type="entry name" value="cas_csx17"/>
    <property type="match status" value="1"/>
</dbReference>
<reference evidence="2 3" key="1">
    <citation type="journal article" date="2012" name="Environ. Microbiol.">
        <title>Complete genome of Candidatus Chloracidobacterium thermophilum, a chlorophyll-based photoheterotroph belonging to the phylum Acidobacteria.</title>
        <authorList>
            <person name="Garcia Costas A.M."/>
            <person name="Liu Z."/>
            <person name="Tomsho L.P."/>
            <person name="Schuster S.C."/>
            <person name="Ward D.M."/>
            <person name="Bryant D.A."/>
        </authorList>
    </citation>
    <scope>NUCLEOTIDE SEQUENCE [LARGE SCALE GENOMIC DNA]</scope>
    <source>
        <strain evidence="2 3">B</strain>
    </source>
</reference>
<proteinExistence type="predicted"/>
<dbReference type="KEGG" id="ctm:Cabther_A0097"/>
<evidence type="ECO:0000256" key="1">
    <source>
        <dbReference type="SAM" id="MobiDB-lite"/>
    </source>
</evidence>
<protein>
    <recommendedName>
        <fullName evidence="4">Type I-U CRISPR-associated protein Csx17</fullName>
    </recommendedName>
</protein>
<gene>
    <name evidence="2" type="ordered locus">Cabther_A0097</name>
</gene>